<feature type="domain" description="Bromo" evidence="4">
    <location>
        <begin position="1"/>
        <end position="57"/>
    </location>
</feature>
<dbReference type="AlphaFoldDB" id="A0A4Y7SCP5"/>
<dbReference type="PROSITE" id="PS50014">
    <property type="entry name" value="BROMODOMAIN_2"/>
    <property type="match status" value="1"/>
</dbReference>
<name>A0A4Y7SCP5_COPMI</name>
<proteinExistence type="predicted"/>
<evidence type="ECO:0000256" key="1">
    <source>
        <dbReference type="ARBA" id="ARBA00023117"/>
    </source>
</evidence>
<dbReference type="GO" id="GO:0006338">
    <property type="term" value="P:chromatin remodeling"/>
    <property type="evidence" value="ECO:0007669"/>
    <property type="project" value="TreeGrafter"/>
</dbReference>
<dbReference type="Pfam" id="PF00439">
    <property type="entry name" value="Bromodomain"/>
    <property type="match status" value="1"/>
</dbReference>
<dbReference type="Gene3D" id="1.20.920.10">
    <property type="entry name" value="Bromodomain-like"/>
    <property type="match status" value="1"/>
</dbReference>
<dbReference type="STRING" id="71717.A0A4Y7SCP5"/>
<organism evidence="6 7">
    <name type="scientific">Coprinellus micaceus</name>
    <name type="common">Glistening ink-cap mushroom</name>
    <name type="synonym">Coprinus micaceus</name>
    <dbReference type="NCBI Taxonomy" id="71717"/>
    <lineage>
        <taxon>Eukaryota</taxon>
        <taxon>Fungi</taxon>
        <taxon>Dikarya</taxon>
        <taxon>Basidiomycota</taxon>
        <taxon>Agaricomycotina</taxon>
        <taxon>Agaricomycetes</taxon>
        <taxon>Agaricomycetidae</taxon>
        <taxon>Agaricales</taxon>
        <taxon>Agaricineae</taxon>
        <taxon>Psathyrellaceae</taxon>
        <taxon>Coprinellus</taxon>
    </lineage>
</organism>
<dbReference type="InterPro" id="IPR036427">
    <property type="entry name" value="Bromodomain-like_sf"/>
</dbReference>
<evidence type="ECO:0000313" key="7">
    <source>
        <dbReference type="Proteomes" id="UP000298030"/>
    </source>
</evidence>
<dbReference type="EMBL" id="QPFP01000187">
    <property type="protein sequence ID" value="TEB19504.1"/>
    <property type="molecule type" value="Genomic_DNA"/>
</dbReference>
<dbReference type="PRINTS" id="PR00503">
    <property type="entry name" value="BROMODOMAIN"/>
</dbReference>
<dbReference type="PANTHER" id="PTHR22880:SF225">
    <property type="entry name" value="BROMODOMAIN-CONTAINING PROTEIN BET-1-RELATED"/>
    <property type="match status" value="1"/>
</dbReference>
<evidence type="ECO:0000256" key="2">
    <source>
        <dbReference type="PROSITE-ProRule" id="PRU00035"/>
    </source>
</evidence>
<keyword evidence="1 2" id="KW-0103">Bromodomain</keyword>
<dbReference type="EMBL" id="QPFP01000187">
    <property type="protein sequence ID" value="TEB19495.1"/>
    <property type="molecule type" value="Genomic_DNA"/>
</dbReference>
<gene>
    <name evidence="5" type="ORF">FA13DRAFT_1802133</name>
    <name evidence="6" type="ORF">FA13DRAFT_1802142</name>
</gene>
<feature type="region of interest" description="Disordered" evidence="3">
    <location>
        <begin position="88"/>
        <end position="107"/>
    </location>
</feature>
<evidence type="ECO:0000259" key="4">
    <source>
        <dbReference type="PROSITE" id="PS50014"/>
    </source>
</evidence>
<evidence type="ECO:0000313" key="6">
    <source>
        <dbReference type="EMBL" id="TEB19504.1"/>
    </source>
</evidence>
<dbReference type="SMART" id="SM00297">
    <property type="entry name" value="BROMO"/>
    <property type="match status" value="1"/>
</dbReference>
<evidence type="ECO:0000256" key="3">
    <source>
        <dbReference type="SAM" id="MobiDB-lite"/>
    </source>
</evidence>
<dbReference type="InterPro" id="IPR001487">
    <property type="entry name" value="Bromodomain"/>
</dbReference>
<dbReference type="GO" id="GO:0005634">
    <property type="term" value="C:nucleus"/>
    <property type="evidence" value="ECO:0007669"/>
    <property type="project" value="TreeGrafter"/>
</dbReference>
<comment type="caution">
    <text evidence="6">The sequence shown here is derived from an EMBL/GenBank/DDBJ whole genome shotgun (WGS) entry which is preliminary data.</text>
</comment>
<dbReference type="GO" id="GO:0000785">
    <property type="term" value="C:chromatin"/>
    <property type="evidence" value="ECO:0007669"/>
    <property type="project" value="TreeGrafter"/>
</dbReference>
<dbReference type="SUPFAM" id="SSF47370">
    <property type="entry name" value="Bromodomain"/>
    <property type="match status" value="1"/>
</dbReference>
<dbReference type="OrthoDB" id="10264376at2759"/>
<reference evidence="6 7" key="1">
    <citation type="journal article" date="2019" name="Nat. Ecol. Evol.">
        <title>Megaphylogeny resolves global patterns of mushroom evolution.</title>
        <authorList>
            <person name="Varga T."/>
            <person name="Krizsan K."/>
            <person name="Foldi C."/>
            <person name="Dima B."/>
            <person name="Sanchez-Garcia M."/>
            <person name="Sanchez-Ramirez S."/>
            <person name="Szollosi G.J."/>
            <person name="Szarkandi J.G."/>
            <person name="Papp V."/>
            <person name="Albert L."/>
            <person name="Andreopoulos W."/>
            <person name="Angelini C."/>
            <person name="Antonin V."/>
            <person name="Barry K.W."/>
            <person name="Bougher N.L."/>
            <person name="Buchanan P."/>
            <person name="Buyck B."/>
            <person name="Bense V."/>
            <person name="Catcheside P."/>
            <person name="Chovatia M."/>
            <person name="Cooper J."/>
            <person name="Damon W."/>
            <person name="Desjardin D."/>
            <person name="Finy P."/>
            <person name="Geml J."/>
            <person name="Haridas S."/>
            <person name="Hughes K."/>
            <person name="Justo A."/>
            <person name="Karasinski D."/>
            <person name="Kautmanova I."/>
            <person name="Kiss B."/>
            <person name="Kocsube S."/>
            <person name="Kotiranta H."/>
            <person name="LaButti K.M."/>
            <person name="Lechner B.E."/>
            <person name="Liimatainen K."/>
            <person name="Lipzen A."/>
            <person name="Lukacs Z."/>
            <person name="Mihaltcheva S."/>
            <person name="Morgado L.N."/>
            <person name="Niskanen T."/>
            <person name="Noordeloos M.E."/>
            <person name="Ohm R.A."/>
            <person name="Ortiz-Santana B."/>
            <person name="Ovrebo C."/>
            <person name="Racz N."/>
            <person name="Riley R."/>
            <person name="Savchenko A."/>
            <person name="Shiryaev A."/>
            <person name="Soop K."/>
            <person name="Spirin V."/>
            <person name="Szebenyi C."/>
            <person name="Tomsovsky M."/>
            <person name="Tulloss R.E."/>
            <person name="Uehling J."/>
            <person name="Grigoriev I.V."/>
            <person name="Vagvolgyi C."/>
            <person name="Papp T."/>
            <person name="Martin F.M."/>
            <person name="Miettinen O."/>
            <person name="Hibbett D.S."/>
            <person name="Nagy L.G."/>
        </authorList>
    </citation>
    <scope>NUCLEOTIDE SEQUENCE [LARGE SCALE GENOMIC DNA]</scope>
    <source>
        <strain evidence="6 7">FP101781</strain>
    </source>
</reference>
<dbReference type="PANTHER" id="PTHR22880">
    <property type="entry name" value="FALZ-RELATED BROMODOMAIN-CONTAINING PROTEINS"/>
    <property type="match status" value="1"/>
</dbReference>
<evidence type="ECO:0000313" key="5">
    <source>
        <dbReference type="EMBL" id="TEB19495.1"/>
    </source>
</evidence>
<dbReference type="Proteomes" id="UP000298030">
    <property type="component" value="Unassembled WGS sequence"/>
</dbReference>
<accession>A0A4Y7SCP5</accession>
<dbReference type="InterPro" id="IPR050935">
    <property type="entry name" value="Bromo_chromatin_reader"/>
</dbReference>
<keyword evidence="7" id="KW-1185">Reference proteome</keyword>
<protein>
    <recommendedName>
        <fullName evidence="4">Bromo domain-containing protein</fullName>
    </recommendedName>
</protein>
<sequence>MELPSYPKIFKKPSMDLSTMRRKIDNRDYPTAEWLYDDFKHMVKNCMLFNPLGAPVCTAGQELDKVFLEKRRNLPPLYPLHAIAQMEARAQQPRAAAEERGGQESGG</sequence>
<feature type="compositionally biased region" description="Basic and acidic residues" evidence="3">
    <location>
        <begin position="96"/>
        <end position="107"/>
    </location>
</feature>
<dbReference type="GO" id="GO:0006355">
    <property type="term" value="P:regulation of DNA-templated transcription"/>
    <property type="evidence" value="ECO:0007669"/>
    <property type="project" value="TreeGrafter"/>
</dbReference>